<keyword evidence="5" id="KW-1185">Reference proteome</keyword>
<keyword evidence="1" id="KW-0521">NADP</keyword>
<sequence length="170" mass="18403">MHVGLQINNAGTNIRKTTIDYTAEDFSFLMSTNLESVFHLCQLAYPLLKASGSGSIVFVSSVEANYQHQQHLYMVQLKLARSLACEWAKDNIRSNSVAPWLITTPLTEKFATAGGKFFNGIMSKTPLGRPGEPKEVASVVAFLCLPAASYVSGQTICIDGAVTSNAFPLP</sequence>
<dbReference type="Pfam" id="PF13561">
    <property type="entry name" value="adh_short_C2"/>
    <property type="match status" value="1"/>
</dbReference>
<dbReference type="Gene3D" id="3.40.50.720">
    <property type="entry name" value="NAD(P)-binding Rossmann-like Domain"/>
    <property type="match status" value="1"/>
</dbReference>
<dbReference type="Proteomes" id="UP000516437">
    <property type="component" value="Chromosome 1"/>
</dbReference>
<dbReference type="AlphaFoldDB" id="A0A6A1WKP3"/>
<dbReference type="InterPro" id="IPR036291">
    <property type="entry name" value="NAD(P)-bd_dom_sf"/>
</dbReference>
<evidence type="ECO:0000313" key="4">
    <source>
        <dbReference type="EMBL" id="KAB1225869.1"/>
    </source>
</evidence>
<accession>A0A6A1WKP3</accession>
<dbReference type="GO" id="GO:0016491">
    <property type="term" value="F:oxidoreductase activity"/>
    <property type="evidence" value="ECO:0007669"/>
    <property type="project" value="UniProtKB-KW"/>
</dbReference>
<dbReference type="PRINTS" id="PR00081">
    <property type="entry name" value="GDHRDH"/>
</dbReference>
<dbReference type="PANTHER" id="PTHR42898:SF79">
    <property type="entry name" value="NAD(P)-BINDING ROSSMANN-FOLD PROTEIN"/>
    <property type="match status" value="1"/>
</dbReference>
<evidence type="ECO:0000256" key="1">
    <source>
        <dbReference type="ARBA" id="ARBA00022857"/>
    </source>
</evidence>
<evidence type="ECO:0000256" key="3">
    <source>
        <dbReference type="ARBA" id="ARBA00025714"/>
    </source>
</evidence>
<dbReference type="OrthoDB" id="417891at2759"/>
<evidence type="ECO:0000256" key="2">
    <source>
        <dbReference type="ARBA" id="ARBA00023002"/>
    </source>
</evidence>
<dbReference type="SUPFAM" id="SSF51735">
    <property type="entry name" value="NAD(P)-binding Rossmann-fold domains"/>
    <property type="match status" value="1"/>
</dbReference>
<dbReference type="EMBL" id="RXIC02000019">
    <property type="protein sequence ID" value="KAB1225869.1"/>
    <property type="molecule type" value="Genomic_DNA"/>
</dbReference>
<gene>
    <name evidence="4" type="ORF">CJ030_MR1G027860</name>
</gene>
<proteinExistence type="inferred from homology"/>
<organism evidence="4 5">
    <name type="scientific">Morella rubra</name>
    <name type="common">Chinese bayberry</name>
    <dbReference type="NCBI Taxonomy" id="262757"/>
    <lineage>
        <taxon>Eukaryota</taxon>
        <taxon>Viridiplantae</taxon>
        <taxon>Streptophyta</taxon>
        <taxon>Embryophyta</taxon>
        <taxon>Tracheophyta</taxon>
        <taxon>Spermatophyta</taxon>
        <taxon>Magnoliopsida</taxon>
        <taxon>eudicotyledons</taxon>
        <taxon>Gunneridae</taxon>
        <taxon>Pentapetalae</taxon>
        <taxon>rosids</taxon>
        <taxon>fabids</taxon>
        <taxon>Fagales</taxon>
        <taxon>Myricaceae</taxon>
        <taxon>Morella</taxon>
    </lineage>
</organism>
<dbReference type="InterPro" id="IPR045000">
    <property type="entry name" value="TR"/>
</dbReference>
<dbReference type="PANTHER" id="PTHR42898">
    <property type="entry name" value="TROPINONE REDUCTASE"/>
    <property type="match status" value="1"/>
</dbReference>
<name>A0A6A1WKP3_9ROSI</name>
<comment type="caution">
    <text evidence="4">The sequence shown here is derived from an EMBL/GenBank/DDBJ whole genome shotgun (WGS) entry which is preliminary data.</text>
</comment>
<keyword evidence="2" id="KW-0560">Oxidoreductase</keyword>
<dbReference type="InterPro" id="IPR002347">
    <property type="entry name" value="SDR_fam"/>
</dbReference>
<comment type="similarity">
    <text evidence="3">Belongs to the short-chain dehydrogenases/reductases (SDR) family. SDR65C subfamily.</text>
</comment>
<protein>
    <recommendedName>
        <fullName evidence="6">Tropinone reductase-like protein</fullName>
    </recommendedName>
</protein>
<evidence type="ECO:0000313" key="5">
    <source>
        <dbReference type="Proteomes" id="UP000516437"/>
    </source>
</evidence>
<evidence type="ECO:0008006" key="6">
    <source>
        <dbReference type="Google" id="ProtNLM"/>
    </source>
</evidence>
<reference evidence="4 5" key="1">
    <citation type="journal article" date="2019" name="Plant Biotechnol. J.">
        <title>The red bayberry genome and genetic basis of sex determination.</title>
        <authorList>
            <person name="Jia H.M."/>
            <person name="Jia H.J."/>
            <person name="Cai Q.L."/>
            <person name="Wang Y."/>
            <person name="Zhao H.B."/>
            <person name="Yang W.F."/>
            <person name="Wang G.Y."/>
            <person name="Li Y.H."/>
            <person name="Zhan D.L."/>
            <person name="Shen Y.T."/>
            <person name="Niu Q.F."/>
            <person name="Chang L."/>
            <person name="Qiu J."/>
            <person name="Zhao L."/>
            <person name="Xie H.B."/>
            <person name="Fu W.Y."/>
            <person name="Jin J."/>
            <person name="Li X.W."/>
            <person name="Jiao Y."/>
            <person name="Zhou C.C."/>
            <person name="Tu T."/>
            <person name="Chai C.Y."/>
            <person name="Gao J.L."/>
            <person name="Fan L.J."/>
            <person name="van de Weg E."/>
            <person name="Wang J.Y."/>
            <person name="Gao Z.S."/>
        </authorList>
    </citation>
    <scope>NUCLEOTIDE SEQUENCE [LARGE SCALE GENOMIC DNA]</scope>
    <source>
        <tissue evidence="4">Leaves</tissue>
    </source>
</reference>